<dbReference type="GO" id="GO:0005524">
    <property type="term" value="F:ATP binding"/>
    <property type="evidence" value="ECO:0007669"/>
    <property type="project" value="UniProtKB-KW"/>
</dbReference>
<feature type="binding site" evidence="4">
    <location>
        <position position="69"/>
    </location>
    <ligand>
        <name>substrate</name>
    </ligand>
</feature>
<evidence type="ECO:0000256" key="2">
    <source>
        <dbReference type="ARBA" id="ARBA00022741"/>
    </source>
</evidence>
<dbReference type="InterPro" id="IPR002698">
    <property type="entry name" value="FTHF_cligase"/>
</dbReference>
<keyword evidence="5" id="KW-0460">Magnesium</keyword>
<feature type="binding site" evidence="4">
    <location>
        <begin position="153"/>
        <end position="161"/>
    </location>
    <ligand>
        <name>ATP</name>
        <dbReference type="ChEBI" id="CHEBI:30616"/>
    </ligand>
</feature>
<dbReference type="RefSeq" id="WP_033514981.1">
    <property type="nucleotide sequence ID" value="NZ_JGYV01000007.1"/>
</dbReference>
<comment type="caution">
    <text evidence="6">The sequence shown here is derived from an EMBL/GenBank/DDBJ whole genome shotgun (WGS) entry which is preliminary data.</text>
</comment>
<dbReference type="GO" id="GO:0035999">
    <property type="term" value="P:tetrahydrofolate interconversion"/>
    <property type="evidence" value="ECO:0007669"/>
    <property type="project" value="TreeGrafter"/>
</dbReference>
<feature type="binding site" evidence="4">
    <location>
        <position position="64"/>
    </location>
    <ligand>
        <name>substrate</name>
    </ligand>
</feature>
<dbReference type="InterPro" id="IPR024185">
    <property type="entry name" value="FTHF_cligase-like_sf"/>
</dbReference>
<dbReference type="AlphaFoldDB" id="A0A087AY99"/>
<comment type="cofactor">
    <cofactor evidence="5">
        <name>Mg(2+)</name>
        <dbReference type="ChEBI" id="CHEBI:18420"/>
    </cofactor>
</comment>
<comment type="similarity">
    <text evidence="1 5">Belongs to the 5-formyltetrahydrofolate cyclo-ligase family.</text>
</comment>
<dbReference type="GO" id="GO:0046872">
    <property type="term" value="F:metal ion binding"/>
    <property type="evidence" value="ECO:0007669"/>
    <property type="project" value="UniProtKB-KW"/>
</dbReference>
<gene>
    <name evidence="6" type="ORF">BCUN_1231</name>
</gene>
<comment type="catalytic activity">
    <reaction evidence="5">
        <text>(6S)-5-formyl-5,6,7,8-tetrahydrofolate + ATP = (6R)-5,10-methenyltetrahydrofolate + ADP + phosphate</text>
        <dbReference type="Rhea" id="RHEA:10488"/>
        <dbReference type="ChEBI" id="CHEBI:30616"/>
        <dbReference type="ChEBI" id="CHEBI:43474"/>
        <dbReference type="ChEBI" id="CHEBI:57455"/>
        <dbReference type="ChEBI" id="CHEBI:57457"/>
        <dbReference type="ChEBI" id="CHEBI:456216"/>
        <dbReference type="EC" id="6.3.3.2"/>
    </reaction>
</comment>
<dbReference type="eggNOG" id="COG0212">
    <property type="taxonomic scope" value="Bacteria"/>
</dbReference>
<evidence type="ECO:0000256" key="5">
    <source>
        <dbReference type="RuleBase" id="RU361279"/>
    </source>
</evidence>
<dbReference type="EC" id="6.3.3.2" evidence="5"/>
<keyword evidence="6" id="KW-0436">Ligase</keyword>
<protein>
    <recommendedName>
        <fullName evidence="5">5-formyltetrahydrofolate cyclo-ligase</fullName>
        <ecNumber evidence="5">6.3.3.2</ecNumber>
    </recommendedName>
</protein>
<sequence>MSSDTSSPEPAETAAASKRVLRHAAYPLRRAKEAAERLRAGEACTRLLRAQPAYVRAADIACYVSMGTEVSTTPLLAAMLADGKRVLVPRLGSGMEIGWSALEGEGALDALRAVDSPHLRPDEPDLPVLGPEALADCTLVVLPALAVDGRGIRLGRGGGWYDRALRWRAPEAELVALVWPWEFDARRDLPHGAHDVPVDAVLTPDAFIGLGDDKS</sequence>
<evidence type="ECO:0000313" key="6">
    <source>
        <dbReference type="EMBL" id="KFI63749.1"/>
    </source>
</evidence>
<evidence type="ECO:0000256" key="4">
    <source>
        <dbReference type="PIRSR" id="PIRSR006806-1"/>
    </source>
</evidence>
<dbReference type="EMBL" id="JGYV01000007">
    <property type="protein sequence ID" value="KFI63749.1"/>
    <property type="molecule type" value="Genomic_DNA"/>
</dbReference>
<dbReference type="Proteomes" id="UP000029067">
    <property type="component" value="Unassembled WGS sequence"/>
</dbReference>
<dbReference type="PANTHER" id="PTHR23407">
    <property type="entry name" value="ATPASE INHIBITOR/5-FORMYLTETRAHYDROFOLATE CYCLO-LIGASE"/>
    <property type="match status" value="1"/>
</dbReference>
<name>A0A087AY99_9BIFI</name>
<dbReference type="SUPFAM" id="SSF100950">
    <property type="entry name" value="NagB/RpiA/CoA transferase-like"/>
    <property type="match status" value="1"/>
</dbReference>
<dbReference type="NCBIfam" id="TIGR02727">
    <property type="entry name" value="MTHFS_bact"/>
    <property type="match status" value="1"/>
</dbReference>
<evidence type="ECO:0000313" key="7">
    <source>
        <dbReference type="Proteomes" id="UP000029067"/>
    </source>
</evidence>
<keyword evidence="3 4" id="KW-0067">ATP-binding</keyword>
<dbReference type="Gene3D" id="3.40.50.10420">
    <property type="entry name" value="NagB/RpiA/CoA transferase-like"/>
    <property type="match status" value="1"/>
</dbReference>
<keyword evidence="2 4" id="KW-0547">Nucleotide-binding</keyword>
<dbReference type="Pfam" id="PF01812">
    <property type="entry name" value="5-FTHF_cyc-lig"/>
    <property type="match status" value="1"/>
</dbReference>
<accession>A0A087AY99</accession>
<keyword evidence="7" id="KW-1185">Reference proteome</keyword>
<dbReference type="PIRSF" id="PIRSF006806">
    <property type="entry name" value="FTHF_cligase"/>
    <property type="match status" value="1"/>
</dbReference>
<reference evidence="6 7" key="1">
    <citation type="submission" date="2014-03" db="EMBL/GenBank/DDBJ databases">
        <title>Genomics of Bifidobacteria.</title>
        <authorList>
            <person name="Ventura M."/>
            <person name="Milani C."/>
            <person name="Lugli G.A."/>
        </authorList>
    </citation>
    <scope>NUCLEOTIDE SEQUENCE [LARGE SCALE GENOMIC DNA]</scope>
    <source>
        <strain evidence="6 7">LMG 10738</strain>
    </source>
</reference>
<dbReference type="STRING" id="1688.BCUN_1231"/>
<dbReference type="PANTHER" id="PTHR23407:SF1">
    <property type="entry name" value="5-FORMYLTETRAHYDROFOLATE CYCLO-LIGASE"/>
    <property type="match status" value="1"/>
</dbReference>
<dbReference type="GO" id="GO:0030272">
    <property type="term" value="F:5-formyltetrahydrofolate cyclo-ligase activity"/>
    <property type="evidence" value="ECO:0007669"/>
    <property type="project" value="UniProtKB-EC"/>
</dbReference>
<feature type="binding site" evidence="4">
    <location>
        <begin position="18"/>
        <end position="22"/>
    </location>
    <ligand>
        <name>ATP</name>
        <dbReference type="ChEBI" id="CHEBI:30616"/>
    </ligand>
</feature>
<evidence type="ECO:0000256" key="1">
    <source>
        <dbReference type="ARBA" id="ARBA00010638"/>
    </source>
</evidence>
<dbReference type="OrthoDB" id="3242798at2"/>
<dbReference type="InterPro" id="IPR037171">
    <property type="entry name" value="NagB/RpiA_transferase-like"/>
</dbReference>
<proteinExistence type="inferred from homology"/>
<dbReference type="GO" id="GO:0009396">
    <property type="term" value="P:folic acid-containing compound biosynthetic process"/>
    <property type="evidence" value="ECO:0007669"/>
    <property type="project" value="TreeGrafter"/>
</dbReference>
<keyword evidence="5" id="KW-0479">Metal-binding</keyword>
<evidence type="ECO:0000256" key="3">
    <source>
        <dbReference type="ARBA" id="ARBA00022840"/>
    </source>
</evidence>
<organism evidence="6 7">
    <name type="scientific">Bifidobacterium cuniculi</name>
    <dbReference type="NCBI Taxonomy" id="1688"/>
    <lineage>
        <taxon>Bacteria</taxon>
        <taxon>Bacillati</taxon>
        <taxon>Actinomycetota</taxon>
        <taxon>Actinomycetes</taxon>
        <taxon>Bifidobacteriales</taxon>
        <taxon>Bifidobacteriaceae</taxon>
        <taxon>Bifidobacterium</taxon>
    </lineage>
</organism>